<keyword evidence="8" id="KW-0961">Cell wall biogenesis/degradation</keyword>
<evidence type="ECO:0000313" key="12">
    <source>
        <dbReference type="Proteomes" id="UP000033140"/>
    </source>
</evidence>
<proteinExistence type="inferred from homology"/>
<feature type="domain" description="GH16" evidence="10">
    <location>
        <begin position="298"/>
        <end position="653"/>
    </location>
</feature>
<dbReference type="CDD" id="cd02180">
    <property type="entry name" value="GH16_fungal_KRE6_glucanase"/>
    <property type="match status" value="1"/>
</dbReference>
<feature type="compositionally biased region" description="Basic and acidic residues" evidence="9">
    <location>
        <begin position="133"/>
        <end position="142"/>
    </location>
</feature>
<evidence type="ECO:0000256" key="9">
    <source>
        <dbReference type="SAM" id="MobiDB-lite"/>
    </source>
</evidence>
<dbReference type="GO" id="GO:0005886">
    <property type="term" value="C:plasma membrane"/>
    <property type="evidence" value="ECO:0007669"/>
    <property type="project" value="TreeGrafter"/>
</dbReference>
<keyword evidence="6" id="KW-0472">Membrane</keyword>
<dbReference type="Proteomes" id="UP000033140">
    <property type="component" value="Unassembled WGS sequence"/>
</dbReference>
<sequence length="799" mass="88802">MPRQAPLPPQSRRMPSSLQNSQASTPSTSGSFSNGNGSRSLLSPPGHSTNARAYTTAESASHLPTENPFMSHSELRVPGASNSRHIPQIPPPPSYPSPRNQDPDLLSPFRSPSIGSRRSSITDSRRTSVAWDNNDRDYDDASRIQTGEVGNAFGPYAYEHDMTSRRSSYSVAPPDSYPSTQSISEKYAITPSTNLLWSTKDVEPDDYMHNPDPVKDKKEERAWCAGPLSKRGAANVGGLILITLGLLMCFIGYPIITELKRVVEGTTTVCDESQGCVIGASEDQPVLSNAIRTDLIDPDTPSKFYTKKGKKGNTLNLVFSDEFNQDGRTFYPGDDQFFQANDLHYWATQDLEWYDPDQVTTKDGTLQLKMSAYRNHNLNYRSGMITSWNKLCVKGGLIEASISLPGSGDKQGLWPAFWTMGNLGRPGYGATTDGMWPYSYNSCDVGITPNQSSPDGISGLPGMRLPSCTCSGEDHPNQGIGRSAPEIDAIEAAVDGDHLLGHASQSLQVAPFDIFYTPNFDYMEIYNTSISQINTYRGGSFQQSVSGLTNLNNKWYEHGEQEFQSYGFEYVPGAEGWVQFRVGDEPTWAVEAPAIGPNGNIGQRIIPEEPMQLIANLGLSNSFTYIDWLALDELGFPFVMKIDYIRVYQDEESVTCDPPGYETTQYISDHEVAYTNYNYTNWEAAGYDWPQNTLMNGCTRRTFCVMSRVICVFVTRREGRCLHKFVVLVAFRSYVLCLKLLRSLSEPVPGHWFRFSYSSLWHVVSSCHFRSIQASLPPPSPSPYSQSYPHLHLTPDTPP</sequence>
<evidence type="ECO:0000256" key="6">
    <source>
        <dbReference type="ARBA" id="ARBA00023136"/>
    </source>
</evidence>
<evidence type="ECO:0000256" key="3">
    <source>
        <dbReference type="ARBA" id="ARBA00022692"/>
    </source>
</evidence>
<dbReference type="EMBL" id="BACD03000057">
    <property type="protein sequence ID" value="GAO52009.1"/>
    <property type="molecule type" value="Genomic_DNA"/>
</dbReference>
<evidence type="ECO:0000256" key="7">
    <source>
        <dbReference type="ARBA" id="ARBA00023180"/>
    </source>
</evidence>
<comment type="caution">
    <text evidence="11">The sequence shown here is derived from an EMBL/GenBank/DDBJ whole genome shotgun (WGS) entry which is preliminary data.</text>
</comment>
<gene>
    <name evidence="11" type="ORF">G7K_6097-t1</name>
</gene>
<dbReference type="GO" id="GO:0005789">
    <property type="term" value="C:endoplasmic reticulum membrane"/>
    <property type="evidence" value="ECO:0007669"/>
    <property type="project" value="TreeGrafter"/>
</dbReference>
<comment type="similarity">
    <text evidence="2">Belongs to the SKN1/KRE6 family.</text>
</comment>
<evidence type="ECO:0000259" key="10">
    <source>
        <dbReference type="PROSITE" id="PS51762"/>
    </source>
</evidence>
<keyword evidence="7" id="KW-0325">Glycoprotein</keyword>
<dbReference type="STRING" id="698492.A0A0E9NQ92"/>
<keyword evidence="4" id="KW-0735">Signal-anchor</keyword>
<evidence type="ECO:0000313" key="11">
    <source>
        <dbReference type="EMBL" id="GAO52009.1"/>
    </source>
</evidence>
<dbReference type="InterPro" id="IPR005629">
    <property type="entry name" value="Skn1/Kre6/Sbg1"/>
</dbReference>
<reference evidence="11 12" key="2">
    <citation type="journal article" date="2014" name="J. Gen. Appl. Microbiol.">
        <title>The early diverging ascomycetous budding yeast Saitoella complicata has three histone deacetylases belonging to the Clr6, Hos2, and Rpd3 lineages.</title>
        <authorList>
            <person name="Nishida H."/>
            <person name="Matsumoto T."/>
            <person name="Kondo S."/>
            <person name="Hamamoto M."/>
            <person name="Yoshikawa H."/>
        </authorList>
    </citation>
    <scope>NUCLEOTIDE SEQUENCE [LARGE SCALE GENOMIC DNA]</scope>
    <source>
        <strain evidence="11 12">NRRL Y-17804</strain>
    </source>
</reference>
<dbReference type="GO" id="GO:0006078">
    <property type="term" value="P:(1-&gt;6)-beta-D-glucan biosynthetic process"/>
    <property type="evidence" value="ECO:0007669"/>
    <property type="project" value="TreeGrafter"/>
</dbReference>
<dbReference type="PANTHER" id="PTHR31361">
    <property type="entry name" value="BETA-GLUCAN SYNTHESIS-ASSOCIATED PROTEIN KRE6-RELATED"/>
    <property type="match status" value="1"/>
</dbReference>
<organism evidence="11 12">
    <name type="scientific">Saitoella complicata (strain BCRC 22490 / CBS 7301 / JCM 7358 / NBRC 10748 / NRRL Y-17804)</name>
    <dbReference type="NCBI Taxonomy" id="698492"/>
    <lineage>
        <taxon>Eukaryota</taxon>
        <taxon>Fungi</taxon>
        <taxon>Dikarya</taxon>
        <taxon>Ascomycota</taxon>
        <taxon>Taphrinomycotina</taxon>
        <taxon>Taphrinomycotina incertae sedis</taxon>
        <taxon>Saitoella</taxon>
    </lineage>
</organism>
<keyword evidence="12" id="KW-1185">Reference proteome</keyword>
<reference evidence="11 12" key="3">
    <citation type="journal article" date="2015" name="Genome Announc.">
        <title>Draft Genome Sequence of the Archiascomycetous Yeast Saitoella complicata.</title>
        <authorList>
            <person name="Yamauchi K."/>
            <person name="Kondo S."/>
            <person name="Hamamoto M."/>
            <person name="Takahashi Y."/>
            <person name="Ogura Y."/>
            <person name="Hayashi T."/>
            <person name="Nishida H."/>
        </authorList>
    </citation>
    <scope>NUCLEOTIDE SEQUENCE [LARGE SCALE GENOMIC DNA]</scope>
    <source>
        <strain evidence="11 12">NRRL Y-17804</strain>
    </source>
</reference>
<feature type="compositionally biased region" description="Polar residues" evidence="9">
    <location>
        <begin position="13"/>
        <end position="23"/>
    </location>
</feature>
<dbReference type="OMA" id="LPACTCK"/>
<reference evidence="11 12" key="1">
    <citation type="journal article" date="2011" name="J. Gen. Appl. Microbiol.">
        <title>Draft genome sequencing of the enigmatic yeast Saitoella complicata.</title>
        <authorList>
            <person name="Nishida H."/>
            <person name="Hamamoto M."/>
            <person name="Sugiyama J."/>
        </authorList>
    </citation>
    <scope>NUCLEOTIDE SEQUENCE [LARGE SCALE GENOMIC DNA]</scope>
    <source>
        <strain evidence="11 12">NRRL Y-17804</strain>
    </source>
</reference>
<evidence type="ECO:0000256" key="4">
    <source>
        <dbReference type="ARBA" id="ARBA00022968"/>
    </source>
</evidence>
<dbReference type="InterPro" id="IPR000757">
    <property type="entry name" value="Beta-glucanase-like"/>
</dbReference>
<dbReference type="GO" id="GO:0015926">
    <property type="term" value="F:glucosidase activity"/>
    <property type="evidence" value="ECO:0007669"/>
    <property type="project" value="TreeGrafter"/>
</dbReference>
<keyword evidence="3" id="KW-0812">Transmembrane</keyword>
<name>A0A0E9NQ92_SAICN</name>
<comment type="subcellular location">
    <subcellularLocation>
        <location evidence="1">Membrane</location>
        <topology evidence="1">Single-pass type II membrane protein</topology>
    </subcellularLocation>
</comment>
<feature type="compositionally biased region" description="Low complexity" evidence="9">
    <location>
        <begin position="24"/>
        <end position="44"/>
    </location>
</feature>
<accession>A0A0E9NQ92</accession>
<feature type="compositionally biased region" description="Low complexity" evidence="9">
    <location>
        <begin position="783"/>
        <end position="792"/>
    </location>
</feature>
<dbReference type="PANTHER" id="PTHR31361:SF1">
    <property type="entry name" value="BETA-GLUCAN SYNTHESIS-ASSOCIATED PROTEIN KRE6-RELATED"/>
    <property type="match status" value="1"/>
</dbReference>
<dbReference type="PROSITE" id="PS51762">
    <property type="entry name" value="GH16_2"/>
    <property type="match status" value="1"/>
</dbReference>
<dbReference type="SUPFAM" id="SSF49899">
    <property type="entry name" value="Concanavalin A-like lectins/glucanases"/>
    <property type="match status" value="1"/>
</dbReference>
<feature type="region of interest" description="Disordered" evidence="9">
    <location>
        <begin position="1"/>
        <end position="143"/>
    </location>
</feature>
<evidence type="ECO:0000256" key="5">
    <source>
        <dbReference type="ARBA" id="ARBA00022989"/>
    </source>
</evidence>
<dbReference type="GO" id="GO:0031505">
    <property type="term" value="P:fungal-type cell wall organization"/>
    <property type="evidence" value="ECO:0007669"/>
    <property type="project" value="TreeGrafter"/>
</dbReference>
<dbReference type="Pfam" id="PF03935">
    <property type="entry name" value="SKN1_KRE6_Sbg1"/>
    <property type="match status" value="1"/>
</dbReference>
<evidence type="ECO:0000256" key="8">
    <source>
        <dbReference type="ARBA" id="ARBA00023316"/>
    </source>
</evidence>
<feature type="compositionally biased region" description="Low complexity" evidence="9">
    <location>
        <begin position="107"/>
        <end position="122"/>
    </location>
</feature>
<feature type="region of interest" description="Disordered" evidence="9">
    <location>
        <begin position="780"/>
        <end position="799"/>
    </location>
</feature>
<dbReference type="AlphaFoldDB" id="A0A0E9NQ92"/>
<dbReference type="InterPro" id="IPR013320">
    <property type="entry name" value="ConA-like_dom_sf"/>
</dbReference>
<dbReference type="Gene3D" id="2.60.120.200">
    <property type="match status" value="2"/>
</dbReference>
<keyword evidence="5" id="KW-1133">Transmembrane helix</keyword>
<evidence type="ECO:0000256" key="1">
    <source>
        <dbReference type="ARBA" id="ARBA00004606"/>
    </source>
</evidence>
<evidence type="ECO:0000256" key="2">
    <source>
        <dbReference type="ARBA" id="ARBA00010962"/>
    </source>
</evidence>
<protein>
    <recommendedName>
        <fullName evidence="10">GH16 domain-containing protein</fullName>
    </recommendedName>
</protein>
<feature type="compositionally biased region" description="Polar residues" evidence="9">
    <location>
        <begin position="46"/>
        <end position="70"/>
    </location>
</feature>